<feature type="non-terminal residue" evidence="13">
    <location>
        <position position="318"/>
    </location>
</feature>
<dbReference type="AlphaFoldDB" id="A0A5N5SXB9"/>
<gene>
    <name evidence="13" type="ORF">Anas_05554</name>
</gene>
<keyword evidence="8" id="KW-0406">Ion transport</keyword>
<dbReference type="Proteomes" id="UP000326759">
    <property type="component" value="Unassembled WGS sequence"/>
</dbReference>
<evidence type="ECO:0000256" key="3">
    <source>
        <dbReference type="ARBA" id="ARBA00022448"/>
    </source>
</evidence>
<feature type="transmembrane region" description="Helical" evidence="12">
    <location>
        <begin position="52"/>
        <end position="77"/>
    </location>
</feature>
<feature type="transmembrane region" description="Helical" evidence="12">
    <location>
        <begin position="98"/>
        <end position="122"/>
    </location>
</feature>
<sequence>MSYLGNKSPEEFLMGNRSFKPLPVALSLLTSYVSAISILGLSGESYANGMQFFTITLGIVMALNFSTYLLLPILYPLKLTTVNEYIELRFKSKALCSVIFLLSTVKNLFSSGITLFAPTIALVSITKLGYLTNIFLLGIVCTLYSSLGGIKAVIWTDVFQISVMMIGLISVLTIGASLNGGIIETLYIASKGGRLELFDMNLSPFVRHTFINTVASGFFHYLSLYSSDQINFQRICTVKSIKMAQRVISYNVFGIVLIFSLIFPSGLVAYANYAGCDPMALGIIKRKEEIIPYFVMDKLSFIPGLPGIFVATLVGGSL</sequence>
<dbReference type="NCBIfam" id="TIGR00813">
    <property type="entry name" value="sss"/>
    <property type="match status" value="1"/>
</dbReference>
<dbReference type="InterPro" id="IPR051163">
    <property type="entry name" value="Sodium:Solute_Symporter_SSF"/>
</dbReference>
<feature type="transmembrane region" description="Helical" evidence="12">
    <location>
        <begin position="247"/>
        <end position="270"/>
    </location>
</feature>
<dbReference type="Pfam" id="PF00474">
    <property type="entry name" value="SSF"/>
    <property type="match status" value="1"/>
</dbReference>
<organism evidence="13 14">
    <name type="scientific">Armadillidium nasatum</name>
    <dbReference type="NCBI Taxonomy" id="96803"/>
    <lineage>
        <taxon>Eukaryota</taxon>
        <taxon>Metazoa</taxon>
        <taxon>Ecdysozoa</taxon>
        <taxon>Arthropoda</taxon>
        <taxon>Crustacea</taxon>
        <taxon>Multicrustacea</taxon>
        <taxon>Malacostraca</taxon>
        <taxon>Eumalacostraca</taxon>
        <taxon>Peracarida</taxon>
        <taxon>Isopoda</taxon>
        <taxon>Oniscidea</taxon>
        <taxon>Crinocheta</taxon>
        <taxon>Armadillidiidae</taxon>
        <taxon>Armadillidium</taxon>
    </lineage>
</organism>
<feature type="transmembrane region" description="Helical" evidence="12">
    <location>
        <begin position="134"/>
        <end position="154"/>
    </location>
</feature>
<evidence type="ECO:0000313" key="13">
    <source>
        <dbReference type="EMBL" id="KAB7498864.1"/>
    </source>
</evidence>
<evidence type="ECO:0000256" key="9">
    <source>
        <dbReference type="ARBA" id="ARBA00023136"/>
    </source>
</evidence>
<keyword evidence="3" id="KW-0813">Transport</keyword>
<dbReference type="GO" id="GO:0015293">
    <property type="term" value="F:symporter activity"/>
    <property type="evidence" value="ECO:0007669"/>
    <property type="project" value="TreeGrafter"/>
</dbReference>
<evidence type="ECO:0000256" key="1">
    <source>
        <dbReference type="ARBA" id="ARBA00004651"/>
    </source>
</evidence>
<dbReference type="PANTHER" id="PTHR42985">
    <property type="entry name" value="SODIUM-COUPLED MONOCARBOXYLATE TRANSPORTER"/>
    <property type="match status" value="1"/>
</dbReference>
<dbReference type="PANTHER" id="PTHR42985:SF40">
    <property type="entry name" value="LD47995P-RELATED"/>
    <property type="match status" value="1"/>
</dbReference>
<keyword evidence="5 12" id="KW-0812">Transmembrane</keyword>
<evidence type="ECO:0000256" key="10">
    <source>
        <dbReference type="ARBA" id="ARBA00023201"/>
    </source>
</evidence>
<comment type="similarity">
    <text evidence="2 11">Belongs to the sodium:solute symporter (SSF) (TC 2.A.21) family.</text>
</comment>
<dbReference type="OrthoDB" id="6352050at2759"/>
<evidence type="ECO:0000256" key="11">
    <source>
        <dbReference type="RuleBase" id="RU362091"/>
    </source>
</evidence>
<dbReference type="Gene3D" id="1.20.1730.10">
    <property type="entry name" value="Sodium/glucose cotransporter"/>
    <property type="match status" value="1"/>
</dbReference>
<name>A0A5N5SXB9_9CRUS</name>
<keyword evidence="9 12" id="KW-0472">Membrane</keyword>
<evidence type="ECO:0000313" key="14">
    <source>
        <dbReference type="Proteomes" id="UP000326759"/>
    </source>
</evidence>
<comment type="subcellular location">
    <subcellularLocation>
        <location evidence="1">Cell membrane</location>
        <topology evidence="1">Multi-pass membrane protein</topology>
    </subcellularLocation>
</comment>
<dbReference type="PROSITE" id="PS50283">
    <property type="entry name" value="NA_SOLUT_SYMP_3"/>
    <property type="match status" value="1"/>
</dbReference>
<feature type="transmembrane region" description="Helical" evidence="12">
    <location>
        <begin position="209"/>
        <end position="226"/>
    </location>
</feature>
<dbReference type="GO" id="GO:0006814">
    <property type="term" value="P:sodium ion transport"/>
    <property type="evidence" value="ECO:0007669"/>
    <property type="project" value="UniProtKB-KW"/>
</dbReference>
<dbReference type="GO" id="GO:0005886">
    <property type="term" value="C:plasma membrane"/>
    <property type="evidence" value="ECO:0007669"/>
    <property type="project" value="UniProtKB-SubCell"/>
</dbReference>
<protein>
    <submittedName>
        <fullName evidence="13">Sodium-coupled monocarboxylate transporter 2</fullName>
    </submittedName>
</protein>
<keyword evidence="14" id="KW-1185">Reference proteome</keyword>
<evidence type="ECO:0000256" key="6">
    <source>
        <dbReference type="ARBA" id="ARBA00022989"/>
    </source>
</evidence>
<keyword evidence="7" id="KW-0915">Sodium</keyword>
<feature type="transmembrane region" description="Helical" evidence="12">
    <location>
        <begin position="290"/>
        <end position="314"/>
    </location>
</feature>
<evidence type="ECO:0000256" key="12">
    <source>
        <dbReference type="SAM" id="Phobius"/>
    </source>
</evidence>
<comment type="caution">
    <text evidence="13">The sequence shown here is derived from an EMBL/GenBank/DDBJ whole genome shotgun (WGS) entry which is preliminary data.</text>
</comment>
<proteinExistence type="inferred from homology"/>
<dbReference type="EMBL" id="SEYY01018911">
    <property type="protein sequence ID" value="KAB7498864.1"/>
    <property type="molecule type" value="Genomic_DNA"/>
</dbReference>
<evidence type="ECO:0000256" key="2">
    <source>
        <dbReference type="ARBA" id="ARBA00006434"/>
    </source>
</evidence>
<feature type="transmembrane region" description="Helical" evidence="12">
    <location>
        <begin position="166"/>
        <end position="189"/>
    </location>
</feature>
<dbReference type="InterPro" id="IPR038377">
    <property type="entry name" value="Na/Glc_symporter_sf"/>
</dbReference>
<evidence type="ECO:0000256" key="5">
    <source>
        <dbReference type="ARBA" id="ARBA00022692"/>
    </source>
</evidence>
<feature type="transmembrane region" description="Helical" evidence="12">
    <location>
        <begin position="21"/>
        <end position="40"/>
    </location>
</feature>
<evidence type="ECO:0000256" key="8">
    <source>
        <dbReference type="ARBA" id="ARBA00023065"/>
    </source>
</evidence>
<evidence type="ECO:0000256" key="7">
    <source>
        <dbReference type="ARBA" id="ARBA00023053"/>
    </source>
</evidence>
<keyword evidence="4" id="KW-1003">Cell membrane</keyword>
<reference evidence="13 14" key="1">
    <citation type="journal article" date="2019" name="PLoS Biol.">
        <title>Sex chromosomes control vertical transmission of feminizing Wolbachia symbionts in an isopod.</title>
        <authorList>
            <person name="Becking T."/>
            <person name="Chebbi M.A."/>
            <person name="Giraud I."/>
            <person name="Moumen B."/>
            <person name="Laverre T."/>
            <person name="Caubet Y."/>
            <person name="Peccoud J."/>
            <person name="Gilbert C."/>
            <person name="Cordaux R."/>
        </authorList>
    </citation>
    <scope>NUCLEOTIDE SEQUENCE [LARGE SCALE GENOMIC DNA]</scope>
    <source>
        <strain evidence="13">ANa2</strain>
        <tissue evidence="13">Whole body excluding digestive tract and cuticle</tissue>
    </source>
</reference>
<keyword evidence="6 12" id="KW-1133">Transmembrane helix</keyword>
<keyword evidence="10" id="KW-0739">Sodium transport</keyword>
<evidence type="ECO:0000256" key="4">
    <source>
        <dbReference type="ARBA" id="ARBA00022475"/>
    </source>
</evidence>
<dbReference type="InterPro" id="IPR001734">
    <property type="entry name" value="Na/solute_symporter"/>
</dbReference>
<accession>A0A5N5SXB9</accession>